<evidence type="ECO:0000256" key="2">
    <source>
        <dbReference type="ARBA" id="ARBA00023125"/>
    </source>
</evidence>
<dbReference type="RefSeq" id="WP_091148444.1">
    <property type="nucleotide sequence ID" value="NZ_FNAI01000003.1"/>
</dbReference>
<dbReference type="PANTHER" id="PTHR43280">
    <property type="entry name" value="ARAC-FAMILY TRANSCRIPTIONAL REGULATOR"/>
    <property type="match status" value="1"/>
</dbReference>
<dbReference type="OrthoDB" id="4480133at2"/>
<dbReference type="Proteomes" id="UP000199072">
    <property type="component" value="Unassembled WGS sequence"/>
</dbReference>
<keyword evidence="6" id="KW-1185">Reference proteome</keyword>
<protein>
    <submittedName>
        <fullName evidence="5">AraC-type DNA-binding protein</fullName>
    </submittedName>
</protein>
<accession>A0A1G6ZJ14</accession>
<keyword evidence="1" id="KW-0805">Transcription regulation</keyword>
<dbReference type="InterPro" id="IPR018060">
    <property type="entry name" value="HTH_AraC"/>
</dbReference>
<evidence type="ECO:0000256" key="3">
    <source>
        <dbReference type="ARBA" id="ARBA00023163"/>
    </source>
</evidence>
<dbReference type="GO" id="GO:0003700">
    <property type="term" value="F:DNA-binding transcription factor activity"/>
    <property type="evidence" value="ECO:0007669"/>
    <property type="project" value="InterPro"/>
</dbReference>
<dbReference type="Gene3D" id="1.10.10.60">
    <property type="entry name" value="Homeodomain-like"/>
    <property type="match status" value="2"/>
</dbReference>
<dbReference type="InterPro" id="IPR054015">
    <property type="entry name" value="ExsA-like_N"/>
</dbReference>
<dbReference type="PROSITE" id="PS01124">
    <property type="entry name" value="HTH_ARAC_FAMILY_2"/>
    <property type="match status" value="1"/>
</dbReference>
<dbReference type="GO" id="GO:0043565">
    <property type="term" value="F:sequence-specific DNA binding"/>
    <property type="evidence" value="ECO:0007669"/>
    <property type="project" value="InterPro"/>
</dbReference>
<proteinExistence type="predicted"/>
<reference evidence="5 6" key="1">
    <citation type="submission" date="2016-10" db="EMBL/GenBank/DDBJ databases">
        <authorList>
            <person name="de Groot N.N."/>
        </authorList>
    </citation>
    <scope>NUCLEOTIDE SEQUENCE [LARGE SCALE GENOMIC DNA]</scope>
    <source>
        <strain evidence="5 6">47C3B</strain>
    </source>
</reference>
<dbReference type="Pfam" id="PF12833">
    <property type="entry name" value="HTH_18"/>
    <property type="match status" value="1"/>
</dbReference>
<dbReference type="InterPro" id="IPR009057">
    <property type="entry name" value="Homeodomain-like_sf"/>
</dbReference>
<dbReference type="SUPFAM" id="SSF46689">
    <property type="entry name" value="Homeodomain-like"/>
    <property type="match status" value="2"/>
</dbReference>
<feature type="domain" description="HTH araC/xylS-type" evidence="4">
    <location>
        <begin position="189"/>
        <end position="287"/>
    </location>
</feature>
<keyword evidence="3" id="KW-0804">Transcription</keyword>
<evidence type="ECO:0000313" key="6">
    <source>
        <dbReference type="Proteomes" id="UP000199072"/>
    </source>
</evidence>
<dbReference type="STRING" id="1391627.SAMN05216464_103374"/>
<dbReference type="PANTHER" id="PTHR43280:SF2">
    <property type="entry name" value="HTH-TYPE TRANSCRIPTIONAL REGULATOR EXSA"/>
    <property type="match status" value="1"/>
</dbReference>
<gene>
    <name evidence="5" type="ORF">SAMN05216464_103374</name>
</gene>
<organism evidence="5 6">
    <name type="scientific">Mucilaginibacter pineti</name>
    <dbReference type="NCBI Taxonomy" id="1391627"/>
    <lineage>
        <taxon>Bacteria</taxon>
        <taxon>Pseudomonadati</taxon>
        <taxon>Bacteroidota</taxon>
        <taxon>Sphingobacteriia</taxon>
        <taxon>Sphingobacteriales</taxon>
        <taxon>Sphingobacteriaceae</taxon>
        <taxon>Mucilaginibacter</taxon>
    </lineage>
</organism>
<evidence type="ECO:0000259" key="4">
    <source>
        <dbReference type="PROSITE" id="PS01124"/>
    </source>
</evidence>
<keyword evidence="2 5" id="KW-0238">DNA-binding</keyword>
<evidence type="ECO:0000313" key="5">
    <source>
        <dbReference type="EMBL" id="SDE02412.1"/>
    </source>
</evidence>
<dbReference type="Pfam" id="PF22200">
    <property type="entry name" value="ExsA_N"/>
    <property type="match status" value="1"/>
</dbReference>
<evidence type="ECO:0000256" key="1">
    <source>
        <dbReference type="ARBA" id="ARBA00023015"/>
    </source>
</evidence>
<dbReference type="EMBL" id="FNAI01000003">
    <property type="protein sequence ID" value="SDE02412.1"/>
    <property type="molecule type" value="Genomic_DNA"/>
</dbReference>
<dbReference type="SMART" id="SM00342">
    <property type="entry name" value="HTH_ARAC"/>
    <property type="match status" value="1"/>
</dbReference>
<dbReference type="AlphaFoldDB" id="A0A1G6ZJ14"/>
<sequence>MKTSEFPTVRCLTSSQNVPGGVSIISYNSEAVSINAKVNLTQNLFSFLLEGQKSVHYAGRRVVISPNQFLLMSSGNCLMSEKIAAPSGRYKSLLFFFDDKLLTDFFTRHPQAVQALAKKGEEEPFLVFEKDAFLVNFIESLGYMLSSGHPLSAELQQVKLEELLVYLSQYYPEQIRRLRNSSYQVDDGLLIRSAVTANIDNAVTVEELAFLCHMSISTFKRRFAKLYGTSPNKWLLEKRMQKAAHLLKQGEYKASEIYFQLGYENLSSFIHSFKRVHGITPKQFQLLN</sequence>
<name>A0A1G6ZJ14_9SPHI</name>